<dbReference type="InterPro" id="IPR036691">
    <property type="entry name" value="Endo/exonu/phosph_ase_sf"/>
</dbReference>
<evidence type="ECO:0000313" key="4">
    <source>
        <dbReference type="Proteomes" id="UP000015104"/>
    </source>
</evidence>
<keyword evidence="1" id="KW-1133">Transmembrane helix</keyword>
<reference evidence="3" key="2">
    <citation type="submission" date="2015-06" db="UniProtKB">
        <authorList>
            <consortium name="EnsemblMetazoa"/>
        </authorList>
    </citation>
    <scope>IDENTIFICATION</scope>
</reference>
<name>T1L4K6_TETUR</name>
<reference evidence="4" key="1">
    <citation type="submission" date="2011-08" db="EMBL/GenBank/DDBJ databases">
        <authorList>
            <person name="Rombauts S."/>
        </authorList>
    </citation>
    <scope>NUCLEOTIDE SEQUENCE</scope>
    <source>
        <strain evidence="4">London</strain>
    </source>
</reference>
<dbReference type="SUPFAM" id="SSF56219">
    <property type="entry name" value="DNase I-like"/>
    <property type="match status" value="1"/>
</dbReference>
<accession>T1L4K6</accession>
<evidence type="ECO:0000313" key="3">
    <source>
        <dbReference type="EnsemblMetazoa" id="tetur39g00400.1"/>
    </source>
</evidence>
<feature type="transmembrane region" description="Helical" evidence="1">
    <location>
        <begin position="99"/>
        <end position="123"/>
    </location>
</feature>
<dbReference type="InterPro" id="IPR005135">
    <property type="entry name" value="Endo/exonuclease/phosphatase"/>
</dbReference>
<keyword evidence="1" id="KW-0472">Membrane</keyword>
<dbReference type="EnsemblMetazoa" id="tetur39g00400.1">
    <property type="protein sequence ID" value="tetur39g00400.1"/>
    <property type="gene ID" value="tetur39g00400"/>
</dbReference>
<dbReference type="EMBL" id="CAEY01001102">
    <property type="status" value="NOT_ANNOTATED_CDS"/>
    <property type="molecule type" value="Genomic_DNA"/>
</dbReference>
<keyword evidence="1" id="KW-0812">Transmembrane</keyword>
<protein>
    <recommendedName>
        <fullName evidence="2">Endonuclease/exonuclease/phosphatase domain-containing protein</fullName>
    </recommendedName>
</protein>
<feature type="domain" description="Endonuclease/exonuclease/phosphatase" evidence="2">
    <location>
        <begin position="138"/>
        <end position="222"/>
    </location>
</feature>
<organism evidence="3 4">
    <name type="scientific">Tetranychus urticae</name>
    <name type="common">Two-spotted spider mite</name>
    <dbReference type="NCBI Taxonomy" id="32264"/>
    <lineage>
        <taxon>Eukaryota</taxon>
        <taxon>Metazoa</taxon>
        <taxon>Ecdysozoa</taxon>
        <taxon>Arthropoda</taxon>
        <taxon>Chelicerata</taxon>
        <taxon>Arachnida</taxon>
        <taxon>Acari</taxon>
        <taxon>Acariformes</taxon>
        <taxon>Trombidiformes</taxon>
        <taxon>Prostigmata</taxon>
        <taxon>Eleutherengona</taxon>
        <taxon>Raphignathae</taxon>
        <taxon>Tetranychoidea</taxon>
        <taxon>Tetranychidae</taxon>
        <taxon>Tetranychus</taxon>
    </lineage>
</organism>
<dbReference type="Gene3D" id="3.60.10.10">
    <property type="entry name" value="Endonuclease/exonuclease/phosphatase"/>
    <property type="match status" value="1"/>
</dbReference>
<dbReference type="HOGENOM" id="CLU_998614_0_0_1"/>
<keyword evidence="4" id="KW-1185">Reference proteome</keyword>
<evidence type="ECO:0000256" key="1">
    <source>
        <dbReference type="SAM" id="Phobius"/>
    </source>
</evidence>
<evidence type="ECO:0000259" key="2">
    <source>
        <dbReference type="Pfam" id="PF14529"/>
    </source>
</evidence>
<sequence length="233" mass="26459">MEYDVLTYNLHTNMTAYHVTKGRLNRRLTNGENVIYLGFQEVPKAVLECPTIELTHAEGPGERSHRFNPLERYPGGNLMIEFRRVTINHDYSYCTGIPALINAIVVIPTITFGIIWCLLARLISGGRDANNREHPPMKGIVLVGDFNADISRIGTNNQTAHDKALFNLIDDFSLKQMNDSGDVTFFNHNTRATLDYIFTTQNFTLHSQYNDRLNAGSDHTPLCVRITYRETPL</sequence>
<dbReference type="Proteomes" id="UP000015104">
    <property type="component" value="Unassembled WGS sequence"/>
</dbReference>
<dbReference type="Pfam" id="PF14529">
    <property type="entry name" value="Exo_endo_phos_2"/>
    <property type="match status" value="1"/>
</dbReference>
<proteinExistence type="predicted"/>
<dbReference type="GO" id="GO:0003824">
    <property type="term" value="F:catalytic activity"/>
    <property type="evidence" value="ECO:0007669"/>
    <property type="project" value="InterPro"/>
</dbReference>
<dbReference type="AlphaFoldDB" id="T1L4K6"/>